<feature type="transmembrane region" description="Helical" evidence="5">
    <location>
        <begin position="60"/>
        <end position="81"/>
    </location>
</feature>
<evidence type="ECO:0000313" key="7">
    <source>
        <dbReference type="EMBL" id="MCY6484201.1"/>
    </source>
</evidence>
<feature type="domain" description="RDD" evidence="6">
    <location>
        <begin position="26"/>
        <end position="97"/>
    </location>
</feature>
<dbReference type="Proteomes" id="UP001078443">
    <property type="component" value="Unassembled WGS sequence"/>
</dbReference>
<evidence type="ECO:0000313" key="8">
    <source>
        <dbReference type="Proteomes" id="UP001078443"/>
    </source>
</evidence>
<evidence type="ECO:0000256" key="4">
    <source>
        <dbReference type="ARBA" id="ARBA00023136"/>
    </source>
</evidence>
<keyword evidence="8" id="KW-1185">Reference proteome</keyword>
<protein>
    <submittedName>
        <fullName evidence="7">RDD family protein</fullName>
    </submittedName>
</protein>
<proteinExistence type="predicted"/>
<keyword evidence="4 5" id="KW-0472">Membrane</keyword>
<evidence type="ECO:0000256" key="5">
    <source>
        <dbReference type="SAM" id="Phobius"/>
    </source>
</evidence>
<comment type="subcellular location">
    <subcellularLocation>
        <location evidence="1">Membrane</location>
        <topology evidence="1">Multi-pass membrane protein</topology>
    </subcellularLocation>
</comment>
<organism evidence="7 8">
    <name type="scientific">Clostridium aestuarii</name>
    <dbReference type="NCBI Taxonomy" id="338193"/>
    <lineage>
        <taxon>Bacteria</taxon>
        <taxon>Bacillati</taxon>
        <taxon>Bacillota</taxon>
        <taxon>Clostridia</taxon>
        <taxon>Eubacteriales</taxon>
        <taxon>Clostridiaceae</taxon>
        <taxon>Clostridium</taxon>
    </lineage>
</organism>
<accession>A0ABT4CYZ7</accession>
<evidence type="ECO:0000259" key="6">
    <source>
        <dbReference type="Pfam" id="PF06271"/>
    </source>
</evidence>
<name>A0ABT4CYZ7_9CLOT</name>
<gene>
    <name evidence="7" type="ORF">OW763_07510</name>
</gene>
<dbReference type="InterPro" id="IPR010432">
    <property type="entry name" value="RDD"/>
</dbReference>
<dbReference type="RefSeq" id="WP_268040472.1">
    <property type="nucleotide sequence ID" value="NZ_JAPQER010000002.1"/>
</dbReference>
<dbReference type="Pfam" id="PF06271">
    <property type="entry name" value="RDD"/>
    <property type="match status" value="1"/>
</dbReference>
<dbReference type="EMBL" id="JAPQER010000002">
    <property type="protein sequence ID" value="MCY6484201.1"/>
    <property type="molecule type" value="Genomic_DNA"/>
</dbReference>
<keyword evidence="3 5" id="KW-1133">Transmembrane helix</keyword>
<keyword evidence="2 5" id="KW-0812">Transmembrane</keyword>
<reference evidence="7" key="1">
    <citation type="submission" date="2022-12" db="EMBL/GenBank/DDBJ databases">
        <authorList>
            <person name="Wang J."/>
        </authorList>
    </citation>
    <scope>NUCLEOTIDE SEQUENCE</scope>
    <source>
        <strain evidence="7">HY-45-18</strain>
    </source>
</reference>
<evidence type="ECO:0000256" key="2">
    <source>
        <dbReference type="ARBA" id="ARBA00022692"/>
    </source>
</evidence>
<sequence>MLEQNEFEENTKDITKKISFLDTFKANLIDLIVTAIISVAALFVFDLLLRILFGYYVKEIVPMLFIFYVVVSLVSTSIAEYKKAQTIGKKVANLKISKIV</sequence>
<evidence type="ECO:0000256" key="3">
    <source>
        <dbReference type="ARBA" id="ARBA00022989"/>
    </source>
</evidence>
<evidence type="ECO:0000256" key="1">
    <source>
        <dbReference type="ARBA" id="ARBA00004141"/>
    </source>
</evidence>
<feature type="transmembrane region" description="Helical" evidence="5">
    <location>
        <begin position="26"/>
        <end position="48"/>
    </location>
</feature>
<comment type="caution">
    <text evidence="7">The sequence shown here is derived from an EMBL/GenBank/DDBJ whole genome shotgun (WGS) entry which is preliminary data.</text>
</comment>